<organism evidence="2 3">
    <name type="scientific">Buceros rhinoceros silvestris</name>
    <dbReference type="NCBI Taxonomy" id="175836"/>
    <lineage>
        <taxon>Eukaryota</taxon>
        <taxon>Metazoa</taxon>
        <taxon>Chordata</taxon>
        <taxon>Craniata</taxon>
        <taxon>Vertebrata</taxon>
        <taxon>Euteleostomi</taxon>
        <taxon>Archelosauria</taxon>
        <taxon>Archosauria</taxon>
        <taxon>Dinosauria</taxon>
        <taxon>Saurischia</taxon>
        <taxon>Theropoda</taxon>
        <taxon>Coelurosauria</taxon>
        <taxon>Aves</taxon>
        <taxon>Neognathae</taxon>
        <taxon>Neoaves</taxon>
        <taxon>Telluraves</taxon>
        <taxon>Coraciimorphae</taxon>
        <taxon>Bucerotiformes</taxon>
        <taxon>Bucerotidae</taxon>
        <taxon>Buceros</taxon>
    </lineage>
</organism>
<feature type="non-terminal residue" evidence="2">
    <location>
        <position position="43"/>
    </location>
</feature>
<accession>A0A091GP87</accession>
<dbReference type="EMBL" id="KL506389">
    <property type="protein sequence ID" value="KFO84979.1"/>
    <property type="molecule type" value="Genomic_DNA"/>
</dbReference>
<evidence type="ECO:0000313" key="2">
    <source>
        <dbReference type="EMBL" id="KFO84979.1"/>
    </source>
</evidence>
<keyword evidence="3" id="KW-1185">Reference proteome</keyword>
<reference evidence="2 3" key="1">
    <citation type="submission" date="2014-04" db="EMBL/GenBank/DDBJ databases">
        <title>Genome evolution of avian class.</title>
        <authorList>
            <person name="Zhang G."/>
            <person name="Li C."/>
        </authorList>
    </citation>
    <scope>NUCLEOTIDE SEQUENCE [LARGE SCALE GENOMIC DNA]</scope>
    <source>
        <strain evidence="2">BGI_N320</strain>
    </source>
</reference>
<keyword evidence="1" id="KW-0732">Signal</keyword>
<evidence type="ECO:0000256" key="1">
    <source>
        <dbReference type="SAM" id="SignalP"/>
    </source>
</evidence>
<sequence>IGLYLLCMYNWLFLMRVTLLSQFGFDINGPSWFFMSKILVLYF</sequence>
<evidence type="ECO:0008006" key="4">
    <source>
        <dbReference type="Google" id="ProtNLM"/>
    </source>
</evidence>
<feature type="signal peptide" evidence="1">
    <location>
        <begin position="1"/>
        <end position="22"/>
    </location>
</feature>
<dbReference type="Proteomes" id="UP000054064">
    <property type="component" value="Unassembled WGS sequence"/>
</dbReference>
<feature type="non-terminal residue" evidence="2">
    <location>
        <position position="1"/>
    </location>
</feature>
<evidence type="ECO:0000313" key="3">
    <source>
        <dbReference type="Proteomes" id="UP000054064"/>
    </source>
</evidence>
<gene>
    <name evidence="2" type="ORF">N320_01329</name>
</gene>
<protein>
    <recommendedName>
        <fullName evidence="4">NADH dehydrogenase subunit 1</fullName>
    </recommendedName>
</protein>
<feature type="chain" id="PRO_5001875297" description="NADH dehydrogenase subunit 1" evidence="1">
    <location>
        <begin position="23"/>
        <end position="43"/>
    </location>
</feature>
<dbReference type="AlphaFoldDB" id="A0A091GP87"/>
<proteinExistence type="predicted"/>
<name>A0A091GP87_BUCRH</name>